<organism evidence="5 6">
    <name type="scientific">Vibrio variabilis</name>
    <dbReference type="NCBI Taxonomy" id="990271"/>
    <lineage>
        <taxon>Bacteria</taxon>
        <taxon>Pseudomonadati</taxon>
        <taxon>Pseudomonadota</taxon>
        <taxon>Gammaproteobacteria</taxon>
        <taxon>Vibrionales</taxon>
        <taxon>Vibrionaceae</taxon>
        <taxon>Vibrio</taxon>
    </lineage>
</organism>
<evidence type="ECO:0000313" key="5">
    <source>
        <dbReference type="EMBL" id="KHA59639.1"/>
    </source>
</evidence>
<protein>
    <submittedName>
        <fullName evidence="5">Protein PmbA</fullName>
    </submittedName>
</protein>
<feature type="domain" description="Metalloprotease TldD/E N-terminal" evidence="2">
    <location>
        <begin position="32"/>
        <end position="96"/>
    </location>
</feature>
<evidence type="ECO:0000256" key="1">
    <source>
        <dbReference type="ARBA" id="ARBA00005836"/>
    </source>
</evidence>
<accession>A0ABR4Y829</accession>
<dbReference type="InterPro" id="IPR002510">
    <property type="entry name" value="Metalloprtase-TldD/E_N"/>
</dbReference>
<sequence length="447" mass="48347">MDVREQVAQQRVELEAAVAKALEMAAEMSDGAEVAITKTTGLSVSTRMCEVENVEFNSDGALGITVYRGQRKGSASTSDLSEKAIQQTVLAALDIAQYTSEDPYAGPAPKELMVKEIPDLDLFHPDTPDPDYAAQVAIAAEKAALEYSDKIKQSDGASYDSHYGLKVYGNSHGLLASYASSRHSTSCCVIGQGANGEMERDYDYTLSRHKDDLWSPEAVGLKAAEKTISRLDAQKLKTGQYPIMFAADVATGLIGHLVMAISGGNLYRKSSFLLDQLGEKVLPDWFNIAEKPHVLRGLASSPFDSEGVFTRDREIITDGVLATYLLTSYAARKMDMTPTGHAGGIHNWYVQSTGQNFEQMLKELGTGLLVTETMGQGVNIVTGDYSRGAAGFWVENGQIQFPVSEITIAGNLKQMFQNIVAVGNDVETRSQIQTGSILLESMKVAGE</sequence>
<dbReference type="EMBL" id="JRWM01000027">
    <property type="protein sequence ID" value="KHA59639.1"/>
    <property type="molecule type" value="Genomic_DNA"/>
</dbReference>
<dbReference type="Proteomes" id="UP000030520">
    <property type="component" value="Unassembled WGS sequence"/>
</dbReference>
<name>A0ABR4Y829_9VIBR</name>
<dbReference type="Gene3D" id="3.30.2290.10">
    <property type="entry name" value="PmbA/TldD superfamily"/>
    <property type="match status" value="1"/>
</dbReference>
<dbReference type="Pfam" id="PF19290">
    <property type="entry name" value="PmbA_TldD_2nd"/>
    <property type="match status" value="1"/>
</dbReference>
<comment type="caution">
    <text evidence="5">The sequence shown here is derived from an EMBL/GenBank/DDBJ whole genome shotgun (WGS) entry which is preliminary data.</text>
</comment>
<dbReference type="InterPro" id="IPR045569">
    <property type="entry name" value="Metalloprtase-TldD/E_C"/>
</dbReference>
<dbReference type="PANTHER" id="PTHR43421:SF1">
    <property type="entry name" value="METALLOPROTEASE PMBA"/>
    <property type="match status" value="1"/>
</dbReference>
<evidence type="ECO:0000259" key="4">
    <source>
        <dbReference type="Pfam" id="PF19290"/>
    </source>
</evidence>
<evidence type="ECO:0000313" key="6">
    <source>
        <dbReference type="Proteomes" id="UP000030520"/>
    </source>
</evidence>
<reference evidence="5 6" key="1">
    <citation type="submission" date="2014-10" db="EMBL/GenBank/DDBJ databases">
        <title>Genome sequencing of Vibrio variabilis T01.</title>
        <authorList>
            <person name="Chan K.-G."/>
            <person name="Mohamad N.I."/>
        </authorList>
    </citation>
    <scope>NUCLEOTIDE SEQUENCE [LARGE SCALE GENOMIC DNA]</scope>
    <source>
        <strain evidence="5 6">T01</strain>
    </source>
</reference>
<dbReference type="InterPro" id="IPR035068">
    <property type="entry name" value="TldD/PmbA_N"/>
</dbReference>
<comment type="similarity">
    <text evidence="1">Belongs to the peptidase U62 family.</text>
</comment>
<gene>
    <name evidence="5" type="ORF">NL53_15700</name>
</gene>
<feature type="domain" description="Metalloprotease TldD/E C-terminal" evidence="3">
    <location>
        <begin position="238"/>
        <end position="446"/>
    </location>
</feature>
<dbReference type="SUPFAM" id="SSF111283">
    <property type="entry name" value="Putative modulator of DNA gyrase, PmbA/TldD"/>
    <property type="match status" value="1"/>
</dbReference>
<dbReference type="Pfam" id="PF19289">
    <property type="entry name" value="PmbA_TldD_3rd"/>
    <property type="match status" value="1"/>
</dbReference>
<dbReference type="InterPro" id="IPR045570">
    <property type="entry name" value="Metalloprtase-TldD/E_cen_dom"/>
</dbReference>
<evidence type="ECO:0000259" key="3">
    <source>
        <dbReference type="Pfam" id="PF19289"/>
    </source>
</evidence>
<keyword evidence="6" id="KW-1185">Reference proteome</keyword>
<dbReference type="InterPro" id="IPR036059">
    <property type="entry name" value="TldD/PmbA_sf"/>
</dbReference>
<feature type="domain" description="Metalloprotease TldD/E central" evidence="4">
    <location>
        <begin position="124"/>
        <end position="231"/>
    </location>
</feature>
<dbReference type="PANTHER" id="PTHR43421">
    <property type="entry name" value="METALLOPROTEASE PMBA"/>
    <property type="match status" value="1"/>
</dbReference>
<evidence type="ECO:0000259" key="2">
    <source>
        <dbReference type="Pfam" id="PF01523"/>
    </source>
</evidence>
<dbReference type="NCBIfam" id="NF008268">
    <property type="entry name" value="PRK11040.1"/>
    <property type="match status" value="1"/>
</dbReference>
<dbReference type="RefSeq" id="WP_038216315.1">
    <property type="nucleotide sequence ID" value="NZ_JRWM01000027.1"/>
</dbReference>
<dbReference type="InterPro" id="IPR047657">
    <property type="entry name" value="PmbA"/>
</dbReference>
<dbReference type="Pfam" id="PF01523">
    <property type="entry name" value="PmbA_TldD_1st"/>
    <property type="match status" value="1"/>
</dbReference>
<proteinExistence type="inferred from homology"/>